<evidence type="ECO:0000313" key="3">
    <source>
        <dbReference type="Proteomes" id="UP001301958"/>
    </source>
</evidence>
<evidence type="ECO:0000256" key="1">
    <source>
        <dbReference type="SAM" id="MobiDB-lite"/>
    </source>
</evidence>
<name>A0AAN7H4T8_9PEZI</name>
<protein>
    <submittedName>
        <fullName evidence="2">Uncharacterized protein</fullName>
    </submittedName>
</protein>
<accession>A0AAN7H4T8</accession>
<keyword evidence="3" id="KW-1185">Reference proteome</keyword>
<gene>
    <name evidence="2" type="ORF">QBC38DRAFT_364098</name>
</gene>
<reference evidence="2" key="2">
    <citation type="submission" date="2023-05" db="EMBL/GenBank/DDBJ databases">
        <authorList>
            <consortium name="Lawrence Berkeley National Laboratory"/>
            <person name="Steindorff A."/>
            <person name="Hensen N."/>
            <person name="Bonometti L."/>
            <person name="Westerberg I."/>
            <person name="Brannstrom I.O."/>
            <person name="Guillou S."/>
            <person name="Cros-Aarteil S."/>
            <person name="Calhoun S."/>
            <person name="Haridas S."/>
            <person name="Kuo A."/>
            <person name="Mondo S."/>
            <person name="Pangilinan J."/>
            <person name="Riley R."/>
            <person name="Labutti K."/>
            <person name="Andreopoulos B."/>
            <person name="Lipzen A."/>
            <person name="Chen C."/>
            <person name="Yanf M."/>
            <person name="Daum C."/>
            <person name="Ng V."/>
            <person name="Clum A."/>
            <person name="Ohm R."/>
            <person name="Martin F."/>
            <person name="Silar P."/>
            <person name="Natvig D."/>
            <person name="Lalanne C."/>
            <person name="Gautier V."/>
            <person name="Ament-Velasquez S.L."/>
            <person name="Kruys A."/>
            <person name="Hutchinson M.I."/>
            <person name="Powell A.J."/>
            <person name="Barry K."/>
            <person name="Miller A.N."/>
            <person name="Grigoriev I.V."/>
            <person name="Debuchy R."/>
            <person name="Gladieux P."/>
            <person name="Thoren M.H."/>
            <person name="Johannesson H."/>
        </authorList>
    </citation>
    <scope>NUCLEOTIDE SEQUENCE</scope>
    <source>
        <strain evidence="2">CBS 990.96</strain>
    </source>
</reference>
<proteinExistence type="predicted"/>
<dbReference type="Proteomes" id="UP001301958">
    <property type="component" value="Unassembled WGS sequence"/>
</dbReference>
<dbReference type="AlphaFoldDB" id="A0AAN7H4T8"/>
<feature type="compositionally biased region" description="Basic and acidic residues" evidence="1">
    <location>
        <begin position="209"/>
        <end position="221"/>
    </location>
</feature>
<feature type="region of interest" description="Disordered" evidence="1">
    <location>
        <begin position="173"/>
        <end position="221"/>
    </location>
</feature>
<comment type="caution">
    <text evidence="2">The sequence shown here is derived from an EMBL/GenBank/DDBJ whole genome shotgun (WGS) entry which is preliminary data.</text>
</comment>
<feature type="region of interest" description="Disordered" evidence="1">
    <location>
        <begin position="356"/>
        <end position="425"/>
    </location>
</feature>
<sequence length="517" mass="58515">MAAIAPMDLITRDEPAANTIPLKCCVCPKKPTFSDLSHLLTHVSSKSHLSHKYKKKLRKDDQSVRDYREYKEWESRYGINDLAAERLFAKEQKTKGVRRDKKLKPLHQTRNARERRELADGTILMKAEPEDFDQLEPMTTPWVNSASNNAQYSVGRQNTFDVPGYHTPVLKRVSDDFSAPGTPDLSQSASRRSLSGPEIAESIETSELAPERQHISDDDGDLNKLKGIIYPGMGLFDSASEYQKRRRNQRKDESVLKNMIETSATITATECVWDEDGDLRRKRDIYATPSVEGTPERVLEEREKEKKKKRVRRTIAPTVRRTSARTARKTAAIAKRDANQDDDIFDDFETDNRNRFTNHTHGSAEGLRMFHDPPKRSPNTQGLFDYRRRPPLRPLSTNMSLGSTATEASKPLSFFPPRESGSSTFSTQQLMSNSTYYTHPQHTMGGGNYNPLCQTRSTQFSAYGFTGYGNDSKVAIGGFQAISTMAPPSLNNLAFNTYNQFESQETASERLTQDFDA</sequence>
<feature type="compositionally biased region" description="Polar residues" evidence="1">
    <location>
        <begin position="184"/>
        <end position="193"/>
    </location>
</feature>
<organism evidence="2 3">
    <name type="scientific">Podospora fimiseda</name>
    <dbReference type="NCBI Taxonomy" id="252190"/>
    <lineage>
        <taxon>Eukaryota</taxon>
        <taxon>Fungi</taxon>
        <taxon>Dikarya</taxon>
        <taxon>Ascomycota</taxon>
        <taxon>Pezizomycotina</taxon>
        <taxon>Sordariomycetes</taxon>
        <taxon>Sordariomycetidae</taxon>
        <taxon>Sordariales</taxon>
        <taxon>Podosporaceae</taxon>
        <taxon>Podospora</taxon>
    </lineage>
</organism>
<dbReference type="EMBL" id="MU865330">
    <property type="protein sequence ID" value="KAK4227494.1"/>
    <property type="molecule type" value="Genomic_DNA"/>
</dbReference>
<evidence type="ECO:0000313" key="2">
    <source>
        <dbReference type="EMBL" id="KAK4227494.1"/>
    </source>
</evidence>
<reference evidence="2" key="1">
    <citation type="journal article" date="2023" name="Mol. Phylogenet. Evol.">
        <title>Genome-scale phylogeny and comparative genomics of the fungal order Sordariales.</title>
        <authorList>
            <person name="Hensen N."/>
            <person name="Bonometti L."/>
            <person name="Westerberg I."/>
            <person name="Brannstrom I.O."/>
            <person name="Guillou S."/>
            <person name="Cros-Aarteil S."/>
            <person name="Calhoun S."/>
            <person name="Haridas S."/>
            <person name="Kuo A."/>
            <person name="Mondo S."/>
            <person name="Pangilinan J."/>
            <person name="Riley R."/>
            <person name="LaButti K."/>
            <person name="Andreopoulos B."/>
            <person name="Lipzen A."/>
            <person name="Chen C."/>
            <person name="Yan M."/>
            <person name="Daum C."/>
            <person name="Ng V."/>
            <person name="Clum A."/>
            <person name="Steindorff A."/>
            <person name="Ohm R.A."/>
            <person name="Martin F."/>
            <person name="Silar P."/>
            <person name="Natvig D.O."/>
            <person name="Lalanne C."/>
            <person name="Gautier V."/>
            <person name="Ament-Velasquez S.L."/>
            <person name="Kruys A."/>
            <person name="Hutchinson M.I."/>
            <person name="Powell A.J."/>
            <person name="Barry K."/>
            <person name="Miller A.N."/>
            <person name="Grigoriev I.V."/>
            <person name="Debuchy R."/>
            <person name="Gladieux P."/>
            <person name="Hiltunen Thoren M."/>
            <person name="Johannesson H."/>
        </authorList>
    </citation>
    <scope>NUCLEOTIDE SEQUENCE</scope>
    <source>
        <strain evidence="2">CBS 990.96</strain>
    </source>
</reference>
<feature type="compositionally biased region" description="Polar residues" evidence="1">
    <location>
        <begin position="395"/>
        <end position="407"/>
    </location>
</feature>